<dbReference type="PANTHER" id="PTHR31490:SF90">
    <property type="entry name" value="ENDO-1,4-BETA-XYLANASE A"/>
    <property type="match status" value="1"/>
</dbReference>
<evidence type="ECO:0000313" key="9">
    <source>
        <dbReference type="Proteomes" id="UP000033054"/>
    </source>
</evidence>
<dbReference type="OrthoDB" id="9809277at2"/>
<evidence type="ECO:0000256" key="1">
    <source>
        <dbReference type="ARBA" id="ARBA00022801"/>
    </source>
</evidence>
<dbReference type="PROSITE" id="PS51760">
    <property type="entry name" value="GH10_2"/>
    <property type="match status" value="1"/>
</dbReference>
<dbReference type="Proteomes" id="UP000033054">
    <property type="component" value="Chromosome"/>
</dbReference>
<dbReference type="PRINTS" id="PR00134">
    <property type="entry name" value="GLHYDRLASE10"/>
</dbReference>
<comment type="similarity">
    <text evidence="6">Belongs to the glycosyl hydrolase 10 (cellulase F) family.</text>
</comment>
<organism evidence="8 9">
    <name type="scientific">Spirosoma radiotolerans</name>
    <dbReference type="NCBI Taxonomy" id="1379870"/>
    <lineage>
        <taxon>Bacteria</taxon>
        <taxon>Pseudomonadati</taxon>
        <taxon>Bacteroidota</taxon>
        <taxon>Cytophagia</taxon>
        <taxon>Cytophagales</taxon>
        <taxon>Cytophagaceae</taxon>
        <taxon>Spirosoma</taxon>
    </lineage>
</organism>
<dbReference type="AlphaFoldDB" id="A0A0E3ZYL1"/>
<keyword evidence="3 6" id="KW-0326">Glycosidase</keyword>
<feature type="active site" description="Nucleophile" evidence="5">
    <location>
        <position position="303"/>
    </location>
</feature>
<evidence type="ECO:0000256" key="4">
    <source>
        <dbReference type="ARBA" id="ARBA00023326"/>
    </source>
</evidence>
<dbReference type="GO" id="GO:0031176">
    <property type="term" value="F:endo-1,4-beta-xylanase activity"/>
    <property type="evidence" value="ECO:0007669"/>
    <property type="project" value="UniProtKB-EC"/>
</dbReference>
<dbReference type="HOGENOM" id="CLU_020161_6_0_10"/>
<evidence type="ECO:0000256" key="5">
    <source>
        <dbReference type="PROSITE-ProRule" id="PRU10061"/>
    </source>
</evidence>
<dbReference type="SUPFAM" id="SSF51445">
    <property type="entry name" value="(Trans)glycosidases"/>
    <property type="match status" value="1"/>
</dbReference>
<dbReference type="PATRIC" id="fig|1379870.5.peg.4599"/>
<dbReference type="EC" id="3.2.1.8" evidence="6"/>
<dbReference type="InterPro" id="IPR044846">
    <property type="entry name" value="GH10"/>
</dbReference>
<sequence>MLRSSTSSNQVSSTSSYKGFTVLFTFVLFSFLTACNPKDTAIAPQAVESADLSTSVMSTNQLANMVVDSNSTLRSVASFPIGAAPNYHLLVNSSKVYNLFSNQFNSVTAHAYMNIEYAPSKFNFSEADYWTNYTNNKQIRMHGHCLLYHMATPDWLSNYSGSTNDFEKVIKNHIQTIVSRYKGKFKSWDVTNEIITGNGTLRNTSFRKLYKNDEDYMNFIKKCFVWAHESDPNALLFYNDFDYEVSAAKIDAVVKMINDFKKSGIPIHGLGTQMHISIKTPESGIANSLRKLADTGLQIHISELDIKVNVQNETNFTCTNALQNEQSLKFYNLVKLYKSNVPSYLQYGITMWDLSDADSWLVTAQKPEMPTLFDKEYNKKSSFYGILNALKQ</sequence>
<dbReference type="PROSITE" id="PS51257">
    <property type="entry name" value="PROKAR_LIPOPROTEIN"/>
    <property type="match status" value="1"/>
</dbReference>
<keyword evidence="9" id="KW-1185">Reference proteome</keyword>
<proteinExistence type="inferred from homology"/>
<feature type="domain" description="GH10" evidence="7">
    <location>
        <begin position="67"/>
        <end position="389"/>
    </location>
</feature>
<dbReference type="InterPro" id="IPR031158">
    <property type="entry name" value="GH10_AS"/>
</dbReference>
<dbReference type="SMART" id="SM00633">
    <property type="entry name" value="Glyco_10"/>
    <property type="match status" value="1"/>
</dbReference>
<dbReference type="Pfam" id="PF00331">
    <property type="entry name" value="Glyco_hydro_10"/>
    <property type="match status" value="1"/>
</dbReference>
<comment type="catalytic activity">
    <reaction evidence="6">
        <text>Endohydrolysis of (1-&gt;4)-beta-D-xylosidic linkages in xylans.</text>
        <dbReference type="EC" id="3.2.1.8"/>
    </reaction>
</comment>
<dbReference type="KEGG" id="srd:SD10_21315"/>
<evidence type="ECO:0000256" key="3">
    <source>
        <dbReference type="ARBA" id="ARBA00023295"/>
    </source>
</evidence>
<evidence type="ECO:0000313" key="8">
    <source>
        <dbReference type="EMBL" id="AKD57054.1"/>
    </source>
</evidence>
<keyword evidence="8" id="KW-0858">Xylan degradation</keyword>
<dbReference type="InterPro" id="IPR001000">
    <property type="entry name" value="GH10_dom"/>
</dbReference>
<protein>
    <recommendedName>
        <fullName evidence="6">Beta-xylanase</fullName>
        <ecNumber evidence="6">3.2.1.8</ecNumber>
    </recommendedName>
</protein>
<evidence type="ECO:0000256" key="2">
    <source>
        <dbReference type="ARBA" id="ARBA00023277"/>
    </source>
</evidence>
<keyword evidence="1 6" id="KW-0378">Hydrolase</keyword>
<name>A0A0E3ZYL1_9BACT</name>
<dbReference type="PANTHER" id="PTHR31490">
    <property type="entry name" value="GLYCOSYL HYDROLASE"/>
    <property type="match status" value="1"/>
</dbReference>
<evidence type="ECO:0000256" key="6">
    <source>
        <dbReference type="RuleBase" id="RU361174"/>
    </source>
</evidence>
<gene>
    <name evidence="8" type="ORF">SD10_21315</name>
</gene>
<dbReference type="Gene3D" id="3.20.20.80">
    <property type="entry name" value="Glycosidases"/>
    <property type="match status" value="1"/>
</dbReference>
<keyword evidence="4 6" id="KW-0624">Polysaccharide degradation</keyword>
<keyword evidence="2 6" id="KW-0119">Carbohydrate metabolism</keyword>
<dbReference type="InterPro" id="IPR017853">
    <property type="entry name" value="GH"/>
</dbReference>
<evidence type="ECO:0000259" key="7">
    <source>
        <dbReference type="PROSITE" id="PS51760"/>
    </source>
</evidence>
<accession>A0A0E3ZYL1</accession>
<dbReference type="STRING" id="1379870.SD10_21315"/>
<dbReference type="GO" id="GO:0045493">
    <property type="term" value="P:xylan catabolic process"/>
    <property type="evidence" value="ECO:0007669"/>
    <property type="project" value="UniProtKB-KW"/>
</dbReference>
<reference evidence="8 9" key="1">
    <citation type="journal article" date="2014" name="Curr. Microbiol.">
        <title>Spirosoma radiotolerans sp. nov., a gamma-radiation-resistant bacterium isolated from gamma ray-irradiated soil.</title>
        <authorList>
            <person name="Lee J.J."/>
            <person name="Srinivasan S."/>
            <person name="Lim S."/>
            <person name="Joe M."/>
            <person name="Im S."/>
            <person name="Bae S.I."/>
            <person name="Park K.R."/>
            <person name="Han J.H."/>
            <person name="Park S.H."/>
            <person name="Joo B.M."/>
            <person name="Park S.J."/>
            <person name="Kim M.K."/>
        </authorList>
    </citation>
    <scope>NUCLEOTIDE SEQUENCE [LARGE SCALE GENOMIC DNA]</scope>
    <source>
        <strain evidence="8 9">DG5A</strain>
    </source>
</reference>
<dbReference type="PROSITE" id="PS00591">
    <property type="entry name" value="GH10_1"/>
    <property type="match status" value="1"/>
</dbReference>
<dbReference type="EMBL" id="CP010429">
    <property type="protein sequence ID" value="AKD57054.1"/>
    <property type="molecule type" value="Genomic_DNA"/>
</dbReference>